<reference evidence="6 7" key="1">
    <citation type="submission" date="2016-10" db="EMBL/GenBank/DDBJ databases">
        <authorList>
            <person name="de Groot N.N."/>
        </authorList>
    </citation>
    <scope>NUCLEOTIDE SEQUENCE [LARGE SCALE GENOMIC DNA]</scope>
    <source>
        <strain evidence="6 7">DSM 25927</strain>
    </source>
</reference>
<evidence type="ECO:0000259" key="5">
    <source>
        <dbReference type="PROSITE" id="PS50977"/>
    </source>
</evidence>
<evidence type="ECO:0000256" key="1">
    <source>
        <dbReference type="ARBA" id="ARBA00023015"/>
    </source>
</evidence>
<evidence type="ECO:0000256" key="4">
    <source>
        <dbReference type="PROSITE-ProRule" id="PRU00335"/>
    </source>
</evidence>
<dbReference type="EMBL" id="FOFS01000007">
    <property type="protein sequence ID" value="SEQ48899.1"/>
    <property type="molecule type" value="Genomic_DNA"/>
</dbReference>
<dbReference type="Gene3D" id="1.10.357.10">
    <property type="entry name" value="Tetracycline Repressor, domain 2"/>
    <property type="match status" value="1"/>
</dbReference>
<dbReference type="RefSeq" id="WP_093285280.1">
    <property type="nucleotide sequence ID" value="NZ_FOFS01000007.1"/>
</dbReference>
<dbReference type="Proteomes" id="UP000199233">
    <property type="component" value="Unassembled WGS sequence"/>
</dbReference>
<dbReference type="OrthoDB" id="9798857at2"/>
<proteinExistence type="predicted"/>
<dbReference type="PANTHER" id="PTHR47506:SF7">
    <property type="entry name" value="TRANSCRIPTIONAL REGULATORY PROTEIN"/>
    <property type="match status" value="1"/>
</dbReference>
<accession>A0A1H9GFR8</accession>
<dbReference type="SUPFAM" id="SSF48498">
    <property type="entry name" value="Tetracyclin repressor-like, C-terminal domain"/>
    <property type="match status" value="1"/>
</dbReference>
<evidence type="ECO:0000256" key="3">
    <source>
        <dbReference type="ARBA" id="ARBA00023163"/>
    </source>
</evidence>
<name>A0A1H9GFR8_9GAMM</name>
<feature type="domain" description="HTH tetR-type" evidence="5">
    <location>
        <begin position="9"/>
        <end position="69"/>
    </location>
</feature>
<dbReference type="Pfam" id="PF00440">
    <property type="entry name" value="TetR_N"/>
    <property type="match status" value="1"/>
</dbReference>
<protein>
    <submittedName>
        <fullName evidence="6">Transcriptional regulator, TetR family</fullName>
    </submittedName>
</protein>
<dbReference type="SUPFAM" id="SSF46689">
    <property type="entry name" value="Homeodomain-like"/>
    <property type="match status" value="1"/>
</dbReference>
<dbReference type="PRINTS" id="PR00455">
    <property type="entry name" value="HTHTETR"/>
</dbReference>
<gene>
    <name evidence="6" type="ORF">SAMN04488038_10754</name>
</gene>
<dbReference type="STRING" id="489703.SAMN04488038_10754"/>
<feature type="DNA-binding region" description="H-T-H motif" evidence="4">
    <location>
        <begin position="32"/>
        <end position="51"/>
    </location>
</feature>
<keyword evidence="3" id="KW-0804">Transcription</keyword>
<dbReference type="InterPro" id="IPR036271">
    <property type="entry name" value="Tet_transcr_reg_TetR-rel_C_sf"/>
</dbReference>
<evidence type="ECO:0000313" key="6">
    <source>
        <dbReference type="EMBL" id="SEQ48899.1"/>
    </source>
</evidence>
<sequence>MRYQAEHKSQTRQAILAQAADAIRGKGAARVGVAEVMQLAGLTHGGFYAHFKSKDELVAAAIEQMFVQSLQRFQRRTAGHPPLQAMGLFVDGYLAPAHCEAPAQGCPLAALVSELPRLPAAARAQFDAGSEQLVAAITQLLRRARSAGAEAMARSLLAELVGALSLARSSTDARRRKRILRSSREQIKDRLSLWSQA</sequence>
<keyword evidence="1" id="KW-0805">Transcription regulation</keyword>
<evidence type="ECO:0000313" key="7">
    <source>
        <dbReference type="Proteomes" id="UP000199233"/>
    </source>
</evidence>
<organism evidence="6 7">
    <name type="scientific">Solimonas aquatica</name>
    <dbReference type="NCBI Taxonomy" id="489703"/>
    <lineage>
        <taxon>Bacteria</taxon>
        <taxon>Pseudomonadati</taxon>
        <taxon>Pseudomonadota</taxon>
        <taxon>Gammaproteobacteria</taxon>
        <taxon>Nevskiales</taxon>
        <taxon>Nevskiaceae</taxon>
        <taxon>Solimonas</taxon>
    </lineage>
</organism>
<dbReference type="InterPro" id="IPR009057">
    <property type="entry name" value="Homeodomain-like_sf"/>
</dbReference>
<keyword evidence="7" id="KW-1185">Reference proteome</keyword>
<dbReference type="GO" id="GO:0003677">
    <property type="term" value="F:DNA binding"/>
    <property type="evidence" value="ECO:0007669"/>
    <property type="project" value="UniProtKB-UniRule"/>
</dbReference>
<keyword evidence="2 4" id="KW-0238">DNA-binding</keyword>
<evidence type="ECO:0000256" key="2">
    <source>
        <dbReference type="ARBA" id="ARBA00023125"/>
    </source>
</evidence>
<dbReference type="AlphaFoldDB" id="A0A1H9GFR8"/>
<dbReference type="PANTHER" id="PTHR47506">
    <property type="entry name" value="TRANSCRIPTIONAL REGULATORY PROTEIN"/>
    <property type="match status" value="1"/>
</dbReference>
<dbReference type="Gene3D" id="1.10.10.60">
    <property type="entry name" value="Homeodomain-like"/>
    <property type="match status" value="1"/>
</dbReference>
<dbReference type="PROSITE" id="PS50977">
    <property type="entry name" value="HTH_TETR_2"/>
    <property type="match status" value="1"/>
</dbReference>
<dbReference type="InterPro" id="IPR001647">
    <property type="entry name" value="HTH_TetR"/>
</dbReference>